<dbReference type="AlphaFoldDB" id="A0AB36ZVM0"/>
<dbReference type="Pfam" id="PF20293">
    <property type="entry name" value="MC6"/>
    <property type="match status" value="1"/>
</dbReference>
<dbReference type="EMBL" id="PTIW01000010">
    <property type="protein sequence ID" value="PPK61447.1"/>
    <property type="molecule type" value="Genomic_DNA"/>
</dbReference>
<accession>A0AB36ZVM0</accession>
<gene>
    <name evidence="1" type="ORF">B0F89_11093</name>
</gene>
<evidence type="ECO:0000313" key="1">
    <source>
        <dbReference type="EMBL" id="PPK61447.1"/>
    </source>
</evidence>
<dbReference type="RefSeq" id="WP_079580309.1">
    <property type="nucleotide sequence ID" value="NZ_FUYO01000044.1"/>
</dbReference>
<dbReference type="InterPro" id="IPR046897">
    <property type="entry name" value="ABC-3C_MC6"/>
</dbReference>
<reference evidence="1 2" key="1">
    <citation type="submission" date="2018-02" db="EMBL/GenBank/DDBJ databases">
        <title>Subsurface microbial communities from deep shales in Ohio and West Virginia, USA.</title>
        <authorList>
            <person name="Wrighton K."/>
        </authorList>
    </citation>
    <scope>NUCLEOTIDE SEQUENCE [LARGE SCALE GENOMIC DNA]</scope>
    <source>
        <strain evidence="1 2">MARC-MIP3H16</strain>
    </source>
</reference>
<sequence>MIMGDKIVKVEDAFITMGGYILSLLKDKNMSIDLLYSSFLKEYPKKVNFDDFIYTIDFLYMIKKIKIRNDDILEVVI</sequence>
<name>A0AB36ZVM0_9BACT</name>
<proteinExistence type="predicted"/>
<evidence type="ECO:0000313" key="2">
    <source>
        <dbReference type="Proteomes" id="UP000239861"/>
    </source>
</evidence>
<comment type="caution">
    <text evidence="1">The sequence shown here is derived from an EMBL/GenBank/DDBJ whole genome shotgun (WGS) entry which is preliminary data.</text>
</comment>
<dbReference type="Proteomes" id="UP000239861">
    <property type="component" value="Unassembled WGS sequence"/>
</dbReference>
<protein>
    <submittedName>
        <fullName evidence="1">Uncharacterized protein</fullName>
    </submittedName>
</protein>
<organism evidence="1 2">
    <name type="scientific">Malaciobacter marinus</name>
    <dbReference type="NCBI Taxonomy" id="505249"/>
    <lineage>
        <taxon>Bacteria</taxon>
        <taxon>Pseudomonadati</taxon>
        <taxon>Campylobacterota</taxon>
        <taxon>Epsilonproteobacteria</taxon>
        <taxon>Campylobacterales</taxon>
        <taxon>Arcobacteraceae</taxon>
        <taxon>Malaciobacter</taxon>
    </lineage>
</organism>